<keyword evidence="8 15" id="KW-0418">Kinase</keyword>
<feature type="transmembrane region" description="Helical" evidence="13">
    <location>
        <begin position="414"/>
        <end position="431"/>
    </location>
</feature>
<evidence type="ECO:0000256" key="3">
    <source>
        <dbReference type="ARBA" id="ARBA00012438"/>
    </source>
</evidence>
<evidence type="ECO:0000256" key="9">
    <source>
        <dbReference type="ARBA" id="ARBA00022840"/>
    </source>
</evidence>
<dbReference type="Proteomes" id="UP001524547">
    <property type="component" value="Unassembled WGS sequence"/>
</dbReference>
<keyword evidence="6 13" id="KW-0812">Transmembrane</keyword>
<dbReference type="SMART" id="SM00387">
    <property type="entry name" value="HATPase_c"/>
    <property type="match status" value="1"/>
</dbReference>
<dbReference type="Pfam" id="PF02702">
    <property type="entry name" value="KdpD"/>
    <property type="match status" value="1"/>
</dbReference>
<evidence type="ECO:0000256" key="13">
    <source>
        <dbReference type="SAM" id="Phobius"/>
    </source>
</evidence>
<evidence type="ECO:0000313" key="16">
    <source>
        <dbReference type="Proteomes" id="UP001524547"/>
    </source>
</evidence>
<keyword evidence="4" id="KW-0597">Phosphoprotein</keyword>
<dbReference type="InterPro" id="IPR003594">
    <property type="entry name" value="HATPase_dom"/>
</dbReference>
<keyword evidence="5" id="KW-0808">Transferase</keyword>
<dbReference type="PROSITE" id="PS50109">
    <property type="entry name" value="HIS_KIN"/>
    <property type="match status" value="1"/>
</dbReference>
<dbReference type="Gene3D" id="1.10.287.130">
    <property type="match status" value="1"/>
</dbReference>
<dbReference type="CDD" id="cd00082">
    <property type="entry name" value="HisKA"/>
    <property type="match status" value="1"/>
</dbReference>
<proteinExistence type="predicted"/>
<evidence type="ECO:0000256" key="12">
    <source>
        <dbReference type="ARBA" id="ARBA00023136"/>
    </source>
</evidence>
<evidence type="ECO:0000256" key="2">
    <source>
        <dbReference type="ARBA" id="ARBA00004141"/>
    </source>
</evidence>
<dbReference type="Gene3D" id="3.40.50.300">
    <property type="entry name" value="P-loop containing nucleotide triphosphate hydrolases"/>
    <property type="match status" value="1"/>
</dbReference>
<name>A0ABT1VYT5_9PROT</name>
<keyword evidence="10 13" id="KW-1133">Transmembrane helix</keyword>
<keyword evidence="12 13" id="KW-0472">Membrane</keyword>
<dbReference type="InterPro" id="IPR005467">
    <property type="entry name" value="His_kinase_dom"/>
</dbReference>
<evidence type="ECO:0000256" key="5">
    <source>
        <dbReference type="ARBA" id="ARBA00022679"/>
    </source>
</evidence>
<dbReference type="InterPro" id="IPR003852">
    <property type="entry name" value="Sig_transdc_His_kinase_KdpD_N"/>
</dbReference>
<dbReference type="PANTHER" id="PTHR45569:SF1">
    <property type="entry name" value="SENSOR PROTEIN KDPD"/>
    <property type="match status" value="1"/>
</dbReference>
<sequence length="901" mass="96998">MADSRSDDRPDPDALLAASIRETAGRLKIFLGAAPGVGKTWKMLNQARAAQTGGIDVLAGVIETHGRSETAAQLEGIPVLPMRQVPHGGQMLEEFDLDGALARRPALLLVDELAHTNAPGSRHGKRWEDVQELVRQGLNVWTTLNIQHIESLNEDVARITGVRVRETLPDQVLEDADEIELIDLPPSDLRTRLRDGKIYRPDTARRALDGYFKEGNLAALREIALRRAAAHVDDDVRGWMRDNRIAGPWPASDRVMAVVGPDEAGEPVVRYAKQLADALRAPWVALLVEPPHLPPRRRNFMPLAGRLGAELETRTGRDLSRLALELAASRNVTQIVVGRVDPEGRRRWTAPFRPSLAARLLRRAGPFGLHVVPSEAAPRPRRRIEFQRDRMAWAGVFLLPPLVTLGGLRLRELIGGEAIGMVFLAVVVATATRGGLLSALCCAALAFLCWDFFFIPPVHTITIANTHDAVSLSVFLLVAGVTGTLAGRVRAEARAGQARVDSLRRIASFSRSFGAAATEPELLAEMARQAAAVVGTAAVLGAGDPSEGGSAAGELHILVSVPPDADLDERSRAAARWSAMHAVEAGRGTTTLPSAGWRFVPVKVRGDGPRIVLGVREDAEGERAALDDTAVQVIDTLADQAATALDRLRLAAGAARASALEDTQKLRTALLNSLSHDLRTPLTGIRGAAETLRASWDALSAEDRWDLLSSVEDDTARMTRFLANIMDLTRLESGQIVARRETVELSHVVEAAIARVPGALHTTVSIPFLLLQADGALLEQVIVNLLDNAVKYSPAGAQIAIRAERRDEEAVIEVADEGIGVSASELPHLFDSFFRARHGDRVLPGTGLGLAIARGLVEAMEGTITAVSPRPDVARDAAPGMVMTIRLKLASEDTLSPRISA</sequence>
<organism evidence="15 16">
    <name type="scientific">Rhizosaccharibacter radicis</name>
    <dbReference type="NCBI Taxonomy" id="2782605"/>
    <lineage>
        <taxon>Bacteria</taxon>
        <taxon>Pseudomonadati</taxon>
        <taxon>Pseudomonadota</taxon>
        <taxon>Alphaproteobacteria</taxon>
        <taxon>Acetobacterales</taxon>
        <taxon>Acetobacteraceae</taxon>
        <taxon>Rhizosaccharibacter</taxon>
    </lineage>
</organism>
<dbReference type="InterPro" id="IPR036890">
    <property type="entry name" value="HATPase_C_sf"/>
</dbReference>
<dbReference type="SUPFAM" id="SSF55874">
    <property type="entry name" value="ATPase domain of HSP90 chaperone/DNA topoisomerase II/histidine kinase"/>
    <property type="match status" value="1"/>
</dbReference>
<evidence type="ECO:0000256" key="4">
    <source>
        <dbReference type="ARBA" id="ARBA00022553"/>
    </source>
</evidence>
<dbReference type="SUPFAM" id="SSF52402">
    <property type="entry name" value="Adenine nucleotide alpha hydrolases-like"/>
    <property type="match status" value="1"/>
</dbReference>
<dbReference type="SMART" id="SM00388">
    <property type="entry name" value="HisKA"/>
    <property type="match status" value="1"/>
</dbReference>
<keyword evidence="9" id="KW-0067">ATP-binding</keyword>
<evidence type="ECO:0000256" key="11">
    <source>
        <dbReference type="ARBA" id="ARBA00023012"/>
    </source>
</evidence>
<dbReference type="InterPro" id="IPR027417">
    <property type="entry name" value="P-loop_NTPase"/>
</dbReference>
<evidence type="ECO:0000256" key="6">
    <source>
        <dbReference type="ARBA" id="ARBA00022692"/>
    </source>
</evidence>
<dbReference type="Pfam" id="PF13493">
    <property type="entry name" value="DUF4118"/>
    <property type="match status" value="1"/>
</dbReference>
<feature type="transmembrane region" description="Helical" evidence="13">
    <location>
        <begin position="436"/>
        <end position="457"/>
    </location>
</feature>
<dbReference type="Gene3D" id="3.30.450.40">
    <property type="match status" value="1"/>
</dbReference>
<keyword evidence="11" id="KW-0902">Two-component regulatory system</keyword>
<evidence type="ECO:0000256" key="7">
    <source>
        <dbReference type="ARBA" id="ARBA00022741"/>
    </source>
</evidence>
<gene>
    <name evidence="15" type="ORF">NFI88_11635</name>
</gene>
<dbReference type="InterPro" id="IPR038318">
    <property type="entry name" value="KdpD_sf"/>
</dbReference>
<evidence type="ECO:0000313" key="15">
    <source>
        <dbReference type="EMBL" id="MCQ8241487.1"/>
    </source>
</evidence>
<dbReference type="EC" id="2.7.13.3" evidence="3"/>
<feature type="domain" description="Histidine kinase" evidence="14">
    <location>
        <begin position="673"/>
        <end position="891"/>
    </location>
</feature>
<evidence type="ECO:0000256" key="10">
    <source>
        <dbReference type="ARBA" id="ARBA00022989"/>
    </source>
</evidence>
<dbReference type="InterPro" id="IPR003661">
    <property type="entry name" value="HisK_dim/P_dom"/>
</dbReference>
<evidence type="ECO:0000256" key="8">
    <source>
        <dbReference type="ARBA" id="ARBA00022777"/>
    </source>
</evidence>
<dbReference type="InterPro" id="IPR052023">
    <property type="entry name" value="Histidine_kinase_KdpD"/>
</dbReference>
<dbReference type="InterPro" id="IPR025201">
    <property type="entry name" value="KdpD_TM"/>
</dbReference>
<keyword evidence="7" id="KW-0547">Nucleotide-binding</keyword>
<dbReference type="InterPro" id="IPR036097">
    <property type="entry name" value="HisK_dim/P_sf"/>
</dbReference>
<comment type="subcellular location">
    <subcellularLocation>
        <location evidence="2">Membrane</location>
        <topology evidence="2">Multi-pass membrane protein</topology>
    </subcellularLocation>
</comment>
<reference evidence="15 16" key="1">
    <citation type="submission" date="2022-06" db="EMBL/GenBank/DDBJ databases">
        <title>Rhizosaccharibacter gen. nov. sp. nov. KSS12, endophytic bacteria isolated from sugarcane.</title>
        <authorList>
            <person name="Pitiwittayakul N."/>
        </authorList>
    </citation>
    <scope>NUCLEOTIDE SEQUENCE [LARGE SCALE GENOMIC DNA]</scope>
    <source>
        <strain evidence="15 16">KSS12</strain>
    </source>
</reference>
<feature type="transmembrane region" description="Helical" evidence="13">
    <location>
        <begin position="469"/>
        <end position="489"/>
    </location>
</feature>
<dbReference type="InterPro" id="IPR029016">
    <property type="entry name" value="GAF-like_dom_sf"/>
</dbReference>
<evidence type="ECO:0000256" key="1">
    <source>
        <dbReference type="ARBA" id="ARBA00000085"/>
    </source>
</evidence>
<dbReference type="PANTHER" id="PTHR45569">
    <property type="entry name" value="SENSOR PROTEIN KDPD"/>
    <property type="match status" value="1"/>
</dbReference>
<evidence type="ECO:0000259" key="14">
    <source>
        <dbReference type="PROSITE" id="PS50109"/>
    </source>
</evidence>
<dbReference type="GO" id="GO:0016301">
    <property type="term" value="F:kinase activity"/>
    <property type="evidence" value="ECO:0007669"/>
    <property type="project" value="UniProtKB-KW"/>
</dbReference>
<dbReference type="RefSeq" id="WP_422920225.1">
    <property type="nucleotide sequence ID" value="NZ_JAMZEJ010000006.1"/>
</dbReference>
<dbReference type="Pfam" id="PF02518">
    <property type="entry name" value="HATPase_c"/>
    <property type="match status" value="1"/>
</dbReference>
<dbReference type="Pfam" id="PF00512">
    <property type="entry name" value="HisKA"/>
    <property type="match status" value="1"/>
</dbReference>
<keyword evidence="16" id="KW-1185">Reference proteome</keyword>
<comment type="caution">
    <text evidence="15">The sequence shown here is derived from an EMBL/GenBank/DDBJ whole genome shotgun (WGS) entry which is preliminary data.</text>
</comment>
<dbReference type="PRINTS" id="PR00344">
    <property type="entry name" value="BCTRLSENSOR"/>
</dbReference>
<dbReference type="Gene3D" id="1.20.120.620">
    <property type="entry name" value="Backbone structure of the membrane domain of e. Coli histidine kinase receptor kdpd"/>
    <property type="match status" value="1"/>
</dbReference>
<protein>
    <recommendedName>
        <fullName evidence="3">histidine kinase</fullName>
        <ecNumber evidence="3">2.7.13.3</ecNumber>
    </recommendedName>
</protein>
<comment type="catalytic activity">
    <reaction evidence="1">
        <text>ATP + protein L-histidine = ADP + protein N-phospho-L-histidine.</text>
        <dbReference type="EC" id="2.7.13.3"/>
    </reaction>
</comment>
<dbReference type="EMBL" id="JAMZEJ010000006">
    <property type="protein sequence ID" value="MCQ8241487.1"/>
    <property type="molecule type" value="Genomic_DNA"/>
</dbReference>
<dbReference type="SUPFAM" id="SSF47384">
    <property type="entry name" value="Homodimeric domain of signal transducing histidine kinase"/>
    <property type="match status" value="1"/>
</dbReference>
<dbReference type="Gene3D" id="3.30.565.10">
    <property type="entry name" value="Histidine kinase-like ATPase, C-terminal domain"/>
    <property type="match status" value="1"/>
</dbReference>
<dbReference type="InterPro" id="IPR004358">
    <property type="entry name" value="Sig_transdc_His_kin-like_C"/>
</dbReference>
<accession>A0ABT1VYT5</accession>
<feature type="transmembrane region" description="Helical" evidence="13">
    <location>
        <begin position="391"/>
        <end position="408"/>
    </location>
</feature>